<feature type="repeat" description="ANK" evidence="3">
    <location>
        <begin position="167"/>
        <end position="199"/>
    </location>
</feature>
<keyword evidence="2 3" id="KW-0040">ANK repeat</keyword>
<dbReference type="Gene3D" id="1.25.40.20">
    <property type="entry name" value="Ankyrin repeat-containing domain"/>
    <property type="match status" value="3"/>
</dbReference>
<organism evidence="4 5">
    <name type="scientific">Orbilia ellipsospora</name>
    <dbReference type="NCBI Taxonomy" id="2528407"/>
    <lineage>
        <taxon>Eukaryota</taxon>
        <taxon>Fungi</taxon>
        <taxon>Dikarya</taxon>
        <taxon>Ascomycota</taxon>
        <taxon>Pezizomycotina</taxon>
        <taxon>Orbiliomycetes</taxon>
        <taxon>Orbiliales</taxon>
        <taxon>Orbiliaceae</taxon>
        <taxon>Orbilia</taxon>
    </lineage>
</organism>
<dbReference type="GO" id="GO:0006508">
    <property type="term" value="P:proteolysis"/>
    <property type="evidence" value="ECO:0007669"/>
    <property type="project" value="InterPro"/>
</dbReference>
<dbReference type="SMART" id="SM00248">
    <property type="entry name" value="ANK"/>
    <property type="match status" value="8"/>
</dbReference>
<dbReference type="GO" id="GO:0004252">
    <property type="term" value="F:serine-type endopeptidase activity"/>
    <property type="evidence" value="ECO:0007669"/>
    <property type="project" value="InterPro"/>
</dbReference>
<evidence type="ECO:0000256" key="2">
    <source>
        <dbReference type="ARBA" id="ARBA00023043"/>
    </source>
</evidence>
<dbReference type="PROSITE" id="PS50088">
    <property type="entry name" value="ANK_REPEAT"/>
    <property type="match status" value="7"/>
</dbReference>
<accession>A0AAV9X661</accession>
<dbReference type="Gene3D" id="3.40.50.200">
    <property type="entry name" value="Peptidase S8/S53 domain"/>
    <property type="match status" value="1"/>
</dbReference>
<evidence type="ECO:0000256" key="1">
    <source>
        <dbReference type="ARBA" id="ARBA00022737"/>
    </source>
</evidence>
<dbReference type="Pfam" id="PF00023">
    <property type="entry name" value="Ank"/>
    <property type="match status" value="3"/>
</dbReference>
<proteinExistence type="predicted"/>
<sequence length="481" mass="52976">MRPPLHQAIFDGNETRTLELLTGNVEINQLAPNGWTPLMVAAFYHRPATVKLLLEKGADKTLYEPKNGFTSLHKAAERGWNDIIEILLDDGDDINVKTTINGSTPLSIAAKFGHPSTVQLLIDREASLKIKTKLGETPVFKAAENGNVEIIKILQKAGASLDEINNEDATPLYVAIQKNQPKVVEYLISQKCRVNLAKPTGWTCLHAAVYYAGEDIIQLLLKNGASPRAEILQNGYIPLHTAAKAGNIAGINLLLAEPDANINAKSSVRWRTALSAAVLVVGNDEKKEAKAIQTVTWLLRKKADPNIADCEGKIPLDIAKQNKNKELEKLLIDWERVANMEIESSSEKSVSGELLSLLVSDAGSDKWFGEFQKFSAILGIRKSERKESDRVRIAILDSGMDENHPLREYVQDGIKDQYKDFVDKETEKGPSKPKDLHGDQHGSAGLDLIFRIAPEAEVFVARVFEKAQANNNTPKLIAEAS</sequence>
<gene>
    <name evidence="4" type="ORF">TWF694_011747</name>
</gene>
<dbReference type="InterPro" id="IPR036770">
    <property type="entry name" value="Ankyrin_rpt-contain_sf"/>
</dbReference>
<dbReference type="PANTHER" id="PTHR24126">
    <property type="entry name" value="ANKYRIN REPEAT, PH AND SEC7 DOMAIN CONTAINING PROTEIN SECG-RELATED"/>
    <property type="match status" value="1"/>
</dbReference>
<dbReference type="PANTHER" id="PTHR24126:SF14">
    <property type="entry name" value="ANK_REP_REGION DOMAIN-CONTAINING PROTEIN"/>
    <property type="match status" value="1"/>
</dbReference>
<dbReference type="InterPro" id="IPR036852">
    <property type="entry name" value="Peptidase_S8/S53_dom_sf"/>
</dbReference>
<comment type="caution">
    <text evidence="4">The sequence shown here is derived from an EMBL/GenBank/DDBJ whole genome shotgun (WGS) entry which is preliminary data.</text>
</comment>
<dbReference type="PRINTS" id="PR01415">
    <property type="entry name" value="ANKYRIN"/>
</dbReference>
<feature type="repeat" description="ANK" evidence="3">
    <location>
        <begin position="33"/>
        <end position="65"/>
    </location>
</feature>
<name>A0AAV9X661_9PEZI</name>
<dbReference type="PROSITE" id="PS50297">
    <property type="entry name" value="ANK_REP_REGION"/>
    <property type="match status" value="6"/>
</dbReference>
<dbReference type="Proteomes" id="UP001365542">
    <property type="component" value="Unassembled WGS sequence"/>
</dbReference>
<evidence type="ECO:0000256" key="3">
    <source>
        <dbReference type="PROSITE-ProRule" id="PRU00023"/>
    </source>
</evidence>
<feature type="repeat" description="ANK" evidence="3">
    <location>
        <begin position="234"/>
        <end position="267"/>
    </location>
</feature>
<evidence type="ECO:0000313" key="4">
    <source>
        <dbReference type="EMBL" id="KAK6537565.1"/>
    </source>
</evidence>
<evidence type="ECO:0000313" key="5">
    <source>
        <dbReference type="Proteomes" id="UP001365542"/>
    </source>
</evidence>
<keyword evidence="5" id="KW-1185">Reference proteome</keyword>
<dbReference type="AlphaFoldDB" id="A0AAV9X661"/>
<dbReference type="InterPro" id="IPR002110">
    <property type="entry name" value="Ankyrin_rpt"/>
</dbReference>
<feature type="repeat" description="ANK" evidence="3">
    <location>
        <begin position="134"/>
        <end position="166"/>
    </location>
</feature>
<evidence type="ECO:0008006" key="6">
    <source>
        <dbReference type="Google" id="ProtNLM"/>
    </source>
</evidence>
<feature type="repeat" description="ANK" evidence="3">
    <location>
        <begin position="200"/>
        <end position="226"/>
    </location>
</feature>
<feature type="repeat" description="ANK" evidence="3">
    <location>
        <begin position="67"/>
        <end position="99"/>
    </location>
</feature>
<dbReference type="SUPFAM" id="SSF48403">
    <property type="entry name" value="Ankyrin repeat"/>
    <property type="match status" value="2"/>
</dbReference>
<feature type="repeat" description="ANK" evidence="3">
    <location>
        <begin position="101"/>
        <end position="133"/>
    </location>
</feature>
<reference evidence="4 5" key="1">
    <citation type="submission" date="2019-10" db="EMBL/GenBank/DDBJ databases">
        <authorList>
            <person name="Palmer J.M."/>
        </authorList>
    </citation>
    <scope>NUCLEOTIDE SEQUENCE [LARGE SCALE GENOMIC DNA]</scope>
    <source>
        <strain evidence="4 5">TWF694</strain>
    </source>
</reference>
<dbReference type="SUPFAM" id="SSF52743">
    <property type="entry name" value="Subtilisin-like"/>
    <property type="match status" value="1"/>
</dbReference>
<keyword evidence="1" id="KW-0677">Repeat</keyword>
<protein>
    <recommendedName>
        <fullName evidence="6">Ankyrin repeat protein</fullName>
    </recommendedName>
</protein>
<dbReference type="EMBL" id="JAVHJO010000009">
    <property type="protein sequence ID" value="KAK6537565.1"/>
    <property type="molecule type" value="Genomic_DNA"/>
</dbReference>
<dbReference type="Pfam" id="PF12796">
    <property type="entry name" value="Ank_2"/>
    <property type="match status" value="2"/>
</dbReference>